<feature type="domain" description="Pyrrolo-quinoline quinone repeat" evidence="5">
    <location>
        <begin position="58"/>
        <end position="165"/>
    </location>
</feature>
<dbReference type="Gene3D" id="2.40.128.630">
    <property type="match status" value="1"/>
</dbReference>
<gene>
    <name evidence="6" type="ordered locus">MTR_7g009760</name>
</gene>
<dbReference type="AlphaFoldDB" id="G7KZV2"/>
<dbReference type="Pfam" id="PF13360">
    <property type="entry name" value="PQQ_2"/>
    <property type="match status" value="2"/>
</dbReference>
<dbReference type="OMA" id="RYAYNEH"/>
<keyword evidence="4" id="KW-0732">Signal</keyword>
<evidence type="ECO:0000256" key="2">
    <source>
        <dbReference type="ARBA" id="ARBA00008156"/>
    </source>
</evidence>
<dbReference type="SUPFAM" id="SSF50998">
    <property type="entry name" value="Quinoprotein alcohol dehydrogenase-like"/>
    <property type="match status" value="1"/>
</dbReference>
<dbReference type="PANTHER" id="PTHR32303:SF10">
    <property type="entry name" value="OUTER MEMBRANE PROTEIN ASSEMBLY FACTOR BAMB"/>
    <property type="match status" value="1"/>
</dbReference>
<dbReference type="InterPro" id="IPR002372">
    <property type="entry name" value="PQQ_rpt_dom"/>
</dbReference>
<evidence type="ECO:0000256" key="4">
    <source>
        <dbReference type="SAM" id="SignalP"/>
    </source>
</evidence>
<evidence type="ECO:0000313" key="8">
    <source>
        <dbReference type="Proteomes" id="UP000002051"/>
    </source>
</evidence>
<reference evidence="6 8" key="1">
    <citation type="journal article" date="2011" name="Nature">
        <title>The Medicago genome provides insight into the evolution of rhizobial symbioses.</title>
        <authorList>
            <person name="Young N.D."/>
            <person name="Debelle F."/>
            <person name="Oldroyd G.E."/>
            <person name="Geurts R."/>
            <person name="Cannon S.B."/>
            <person name="Udvardi M.K."/>
            <person name="Benedito V.A."/>
            <person name="Mayer K.F."/>
            <person name="Gouzy J."/>
            <person name="Schoof H."/>
            <person name="Van de Peer Y."/>
            <person name="Proost S."/>
            <person name="Cook D.R."/>
            <person name="Meyers B.C."/>
            <person name="Spannagl M."/>
            <person name="Cheung F."/>
            <person name="De Mita S."/>
            <person name="Krishnakumar V."/>
            <person name="Gundlach H."/>
            <person name="Zhou S."/>
            <person name="Mudge J."/>
            <person name="Bharti A.K."/>
            <person name="Murray J.D."/>
            <person name="Naoumkina M.A."/>
            <person name="Rosen B."/>
            <person name="Silverstein K.A."/>
            <person name="Tang H."/>
            <person name="Rombauts S."/>
            <person name="Zhao P.X."/>
            <person name="Zhou P."/>
            <person name="Barbe V."/>
            <person name="Bardou P."/>
            <person name="Bechner M."/>
            <person name="Bellec A."/>
            <person name="Berger A."/>
            <person name="Berges H."/>
            <person name="Bidwell S."/>
            <person name="Bisseling T."/>
            <person name="Choisne N."/>
            <person name="Couloux A."/>
            <person name="Denny R."/>
            <person name="Deshpande S."/>
            <person name="Dai X."/>
            <person name="Doyle J.J."/>
            <person name="Dudez A.M."/>
            <person name="Farmer A.D."/>
            <person name="Fouteau S."/>
            <person name="Franken C."/>
            <person name="Gibelin C."/>
            <person name="Gish J."/>
            <person name="Goldstein S."/>
            <person name="Gonzalez A.J."/>
            <person name="Green P.J."/>
            <person name="Hallab A."/>
            <person name="Hartog M."/>
            <person name="Hua A."/>
            <person name="Humphray S.J."/>
            <person name="Jeong D.H."/>
            <person name="Jing Y."/>
            <person name="Jocker A."/>
            <person name="Kenton S.M."/>
            <person name="Kim D.J."/>
            <person name="Klee K."/>
            <person name="Lai H."/>
            <person name="Lang C."/>
            <person name="Lin S."/>
            <person name="Macmil S.L."/>
            <person name="Magdelenat G."/>
            <person name="Matthews L."/>
            <person name="McCorrison J."/>
            <person name="Monaghan E.L."/>
            <person name="Mun J.H."/>
            <person name="Najar F.Z."/>
            <person name="Nicholson C."/>
            <person name="Noirot C."/>
            <person name="O'Bleness M."/>
            <person name="Paule C.R."/>
            <person name="Poulain J."/>
            <person name="Prion F."/>
            <person name="Qin B."/>
            <person name="Qu C."/>
            <person name="Retzel E.F."/>
            <person name="Riddle C."/>
            <person name="Sallet E."/>
            <person name="Samain S."/>
            <person name="Samson N."/>
            <person name="Sanders I."/>
            <person name="Saurat O."/>
            <person name="Scarpelli C."/>
            <person name="Schiex T."/>
            <person name="Segurens B."/>
            <person name="Severin A.J."/>
            <person name="Sherrier D.J."/>
            <person name="Shi R."/>
            <person name="Sims S."/>
            <person name="Singer S.R."/>
            <person name="Sinharoy S."/>
            <person name="Sterck L."/>
            <person name="Viollet A."/>
            <person name="Wang B.B."/>
            <person name="Wang K."/>
            <person name="Wang M."/>
            <person name="Wang X."/>
            <person name="Warfsmann J."/>
            <person name="Weissenbach J."/>
            <person name="White D.D."/>
            <person name="White J.D."/>
            <person name="Wiley G.B."/>
            <person name="Wincker P."/>
            <person name="Xing Y."/>
            <person name="Yang L."/>
            <person name="Yao Z."/>
            <person name="Ying F."/>
            <person name="Zhai J."/>
            <person name="Zhou L."/>
            <person name="Zuber A."/>
            <person name="Denarie J."/>
            <person name="Dixon R.A."/>
            <person name="May G.D."/>
            <person name="Schwartz D.C."/>
            <person name="Rogers J."/>
            <person name="Quetier F."/>
            <person name="Town C.D."/>
            <person name="Roe B.A."/>
        </authorList>
    </citation>
    <scope>NUCLEOTIDE SEQUENCE [LARGE SCALE GENOMIC DNA]</scope>
    <source>
        <strain evidence="6">A17</strain>
        <strain evidence="7 8">cv. Jemalong A17</strain>
    </source>
</reference>
<dbReference type="Gene3D" id="2.140.10.10">
    <property type="entry name" value="Quinoprotein alcohol dehydrogenase-like superfamily"/>
    <property type="match status" value="1"/>
</dbReference>
<evidence type="ECO:0000259" key="5">
    <source>
        <dbReference type="Pfam" id="PF13360"/>
    </source>
</evidence>
<dbReference type="EMBL" id="CM001223">
    <property type="protein sequence ID" value="AES77364.1"/>
    <property type="molecule type" value="Genomic_DNA"/>
</dbReference>
<name>G7KZV2_MEDTR</name>
<dbReference type="STRING" id="3880.G7KZV2"/>
<dbReference type="EnsemblPlants" id="AES77364">
    <property type="protein sequence ID" value="AES77364"/>
    <property type="gene ID" value="MTR_7g009760"/>
</dbReference>
<dbReference type="InterPro" id="IPR011047">
    <property type="entry name" value="Quinoprotein_ADH-like_sf"/>
</dbReference>
<evidence type="ECO:0000256" key="3">
    <source>
        <dbReference type="ARBA" id="ARBA00023002"/>
    </source>
</evidence>
<evidence type="ECO:0000313" key="6">
    <source>
        <dbReference type="EMBL" id="AES77364.1"/>
    </source>
</evidence>
<sequence length="326" mass="35147">MINTILCLLLFCVHVVLVFASSLQSDWINHGGDLFNRRYAYNEHKINPETVSNLSLKWKFNAGKDITATPTIYNGTIYFPCWNGNIYAIKQIDGSLVWKQNLEELTGLNATGIIKAVNWSVARATPTVAEDLLIVGIYGPAVVIGLERRTGELIWLTHLDNHPAGVITMSGTYYNGLEAGPSGAAGGGIFGASTDEKRVYTNIANSDAKNFKLLPTNMNTTSGGWVGMDAMNGEIIWTTANPSNNSANGPVSVANEVVFAGSMDRLGHIYALNAKNGKIVWSYETGANVYGGMSISDGCIYVGHGYNVSLGYPRRIGGTSLFAFCV</sequence>
<comment type="cofactor">
    <cofactor evidence="1">
        <name>pyrroloquinoline quinone</name>
        <dbReference type="ChEBI" id="CHEBI:58442"/>
    </cofactor>
</comment>
<dbReference type="GO" id="GO:0016491">
    <property type="term" value="F:oxidoreductase activity"/>
    <property type="evidence" value="ECO:0007669"/>
    <property type="project" value="UniProtKB-KW"/>
</dbReference>
<evidence type="ECO:0000256" key="1">
    <source>
        <dbReference type="ARBA" id="ARBA00001931"/>
    </source>
</evidence>
<reference evidence="6 8" key="2">
    <citation type="journal article" date="2014" name="BMC Genomics">
        <title>An improved genome release (version Mt4.0) for the model legume Medicago truncatula.</title>
        <authorList>
            <person name="Tang H."/>
            <person name="Krishnakumar V."/>
            <person name="Bidwell S."/>
            <person name="Rosen B."/>
            <person name="Chan A."/>
            <person name="Zhou S."/>
            <person name="Gentzbittel L."/>
            <person name="Childs K.L."/>
            <person name="Yandell M."/>
            <person name="Gundlach H."/>
            <person name="Mayer K.F."/>
            <person name="Schwartz D.C."/>
            <person name="Town C.D."/>
        </authorList>
    </citation>
    <scope>GENOME REANNOTATION</scope>
    <source>
        <strain evidence="7 8">cv. Jemalong A17</strain>
    </source>
</reference>
<dbReference type="InterPro" id="IPR018391">
    <property type="entry name" value="PQQ_b-propeller_rpt"/>
</dbReference>
<dbReference type="HOGENOM" id="CLU_020613_1_0_1"/>
<comment type="similarity">
    <text evidence="2">Belongs to the bacterial PQQ dehydrogenase family.</text>
</comment>
<organism evidence="6 8">
    <name type="scientific">Medicago truncatula</name>
    <name type="common">Barrel medic</name>
    <name type="synonym">Medicago tribuloides</name>
    <dbReference type="NCBI Taxonomy" id="3880"/>
    <lineage>
        <taxon>Eukaryota</taxon>
        <taxon>Viridiplantae</taxon>
        <taxon>Streptophyta</taxon>
        <taxon>Embryophyta</taxon>
        <taxon>Tracheophyta</taxon>
        <taxon>Spermatophyta</taxon>
        <taxon>Magnoliopsida</taxon>
        <taxon>eudicotyledons</taxon>
        <taxon>Gunneridae</taxon>
        <taxon>Pentapetalae</taxon>
        <taxon>rosids</taxon>
        <taxon>fabids</taxon>
        <taxon>Fabales</taxon>
        <taxon>Fabaceae</taxon>
        <taxon>Papilionoideae</taxon>
        <taxon>50 kb inversion clade</taxon>
        <taxon>NPAAA clade</taxon>
        <taxon>Hologalegina</taxon>
        <taxon>IRL clade</taxon>
        <taxon>Trifolieae</taxon>
        <taxon>Medicago</taxon>
    </lineage>
</organism>
<protein>
    <submittedName>
        <fullName evidence="6">Polyvinylalcohol dehydrogenase-like protein</fullName>
    </submittedName>
</protein>
<reference evidence="7" key="3">
    <citation type="submission" date="2015-04" db="UniProtKB">
        <authorList>
            <consortium name="EnsemblPlants"/>
        </authorList>
    </citation>
    <scope>IDENTIFICATION</scope>
    <source>
        <strain evidence="7">cv. Jemalong A17</strain>
    </source>
</reference>
<proteinExistence type="inferred from homology"/>
<feature type="chain" id="PRO_5014573945" evidence="4">
    <location>
        <begin position="21"/>
        <end position="326"/>
    </location>
</feature>
<accession>G7KZV2</accession>
<keyword evidence="3" id="KW-0560">Oxidoreductase</keyword>
<evidence type="ECO:0000313" key="7">
    <source>
        <dbReference type="EnsemblPlants" id="AES77364"/>
    </source>
</evidence>
<dbReference type="PANTHER" id="PTHR32303">
    <property type="entry name" value="QUINOPROTEIN ALCOHOL DEHYDROGENASE (CYTOCHROME C)"/>
    <property type="match status" value="1"/>
</dbReference>
<keyword evidence="8" id="KW-1185">Reference proteome</keyword>
<dbReference type="eggNOG" id="ENOG502QUFM">
    <property type="taxonomic scope" value="Eukaryota"/>
</dbReference>
<dbReference type="SMART" id="SM00564">
    <property type="entry name" value="PQQ"/>
    <property type="match status" value="4"/>
</dbReference>
<feature type="signal peptide" evidence="4">
    <location>
        <begin position="1"/>
        <end position="20"/>
    </location>
</feature>
<dbReference type="Proteomes" id="UP000002051">
    <property type="component" value="Unassembled WGS sequence"/>
</dbReference>
<feature type="domain" description="Pyrrolo-quinoline quinone repeat" evidence="5">
    <location>
        <begin position="226"/>
        <end position="303"/>
    </location>
</feature>
<dbReference type="PaxDb" id="3880-AES77364"/>